<reference evidence="1 2" key="1">
    <citation type="submission" date="2024-06" db="EMBL/GenBank/DDBJ databases">
        <title>The Natural Products Discovery Center: Release of the First 8490 Sequenced Strains for Exploring Actinobacteria Biosynthetic Diversity.</title>
        <authorList>
            <person name="Kalkreuter E."/>
            <person name="Kautsar S.A."/>
            <person name="Yang D."/>
            <person name="Bader C.D."/>
            <person name="Teijaro C.N."/>
            <person name="Fluegel L."/>
            <person name="Davis C.M."/>
            <person name="Simpson J.R."/>
            <person name="Lauterbach L."/>
            <person name="Steele A.D."/>
            <person name="Gui C."/>
            <person name="Meng S."/>
            <person name="Li G."/>
            <person name="Viehrig K."/>
            <person name="Ye F."/>
            <person name="Su P."/>
            <person name="Kiefer A.F."/>
            <person name="Nichols A."/>
            <person name="Cepeda A.J."/>
            <person name="Yan W."/>
            <person name="Fan B."/>
            <person name="Jiang Y."/>
            <person name="Adhikari A."/>
            <person name="Zheng C.-J."/>
            <person name="Schuster L."/>
            <person name="Cowan T.M."/>
            <person name="Smanski M.J."/>
            <person name="Chevrette M.G."/>
            <person name="De Carvalho L.P.S."/>
            <person name="Shen B."/>
        </authorList>
    </citation>
    <scope>NUCLEOTIDE SEQUENCE [LARGE SCALE GENOMIC DNA]</scope>
    <source>
        <strain evidence="1 2">NPDC000837</strain>
    </source>
</reference>
<proteinExistence type="predicted"/>
<dbReference type="Pfam" id="PF18143">
    <property type="entry name" value="HAD_SAK_2"/>
    <property type="match status" value="1"/>
</dbReference>
<evidence type="ECO:0000313" key="1">
    <source>
        <dbReference type="EMBL" id="MER6615515.1"/>
    </source>
</evidence>
<organism evidence="1 2">
    <name type="scientific">Streptomyces xantholiticus</name>
    <dbReference type="NCBI Taxonomy" id="68285"/>
    <lineage>
        <taxon>Bacteria</taxon>
        <taxon>Bacillati</taxon>
        <taxon>Actinomycetota</taxon>
        <taxon>Actinomycetes</taxon>
        <taxon>Kitasatosporales</taxon>
        <taxon>Streptomycetaceae</taxon>
        <taxon>Streptomyces</taxon>
    </lineage>
</organism>
<name>A0ABV1UYP7_9ACTN</name>
<dbReference type="RefSeq" id="WP_351977070.1">
    <property type="nucleotide sequence ID" value="NZ_JBEPBX010000017.1"/>
</dbReference>
<protein>
    <submittedName>
        <fullName evidence="1">HAD domain-containing protein</fullName>
    </submittedName>
</protein>
<accession>A0ABV1UYP7</accession>
<keyword evidence="2" id="KW-1185">Reference proteome</keyword>
<dbReference type="Proteomes" id="UP001445472">
    <property type="component" value="Unassembled WGS sequence"/>
</dbReference>
<dbReference type="EMBL" id="JBEPBX010000017">
    <property type="protein sequence ID" value="MER6615515.1"/>
    <property type="molecule type" value="Genomic_DNA"/>
</dbReference>
<evidence type="ECO:0000313" key="2">
    <source>
        <dbReference type="Proteomes" id="UP001445472"/>
    </source>
</evidence>
<comment type="caution">
    <text evidence="1">The sequence shown here is derived from an EMBL/GenBank/DDBJ whole genome shotgun (WGS) entry which is preliminary data.</text>
</comment>
<gene>
    <name evidence="1" type="ORF">ABT276_19555</name>
</gene>
<sequence length="184" mass="19928">MTSSAPRPLLFLDIDGPLIPFGGTTQEYPAQAEGTCSGPCGSGRNPLLSRIDPAHGPRLAALPCELVWATTWADDANECVAPRLGLPPLPLVNWPEPSDTEEQDERGGLHWKTRTLVDRAAGRPFVWIDDEITDIDRAWIAAHHRGQALLRRVDARRGLTEADFAAVGEWLHALRGTAPGNSGS</sequence>